<reference evidence="2 3" key="1">
    <citation type="submission" date="2019-01" db="EMBL/GenBank/DDBJ databases">
        <authorList>
            <consortium name="Pathogen Informatics"/>
        </authorList>
    </citation>
    <scope>NUCLEOTIDE SEQUENCE [LARGE SCALE GENOMIC DNA]</scope>
    <source>
        <strain evidence="2 3">NCTC10194</strain>
    </source>
</reference>
<feature type="transmembrane region" description="Helical" evidence="1">
    <location>
        <begin position="67"/>
        <end position="91"/>
    </location>
</feature>
<dbReference type="RefSeq" id="WP_129622160.1">
    <property type="nucleotide sequence ID" value="NZ_LR215024.1"/>
</dbReference>
<accession>A0A449AVR4</accession>
<keyword evidence="1" id="KW-1133">Transmembrane helix</keyword>
<evidence type="ECO:0000313" key="2">
    <source>
        <dbReference type="EMBL" id="VEU70626.1"/>
    </source>
</evidence>
<sequence length="239" mass="26369">MFILSPWIHAYSIIDNGKVMKKWWAMFFSKFMTIILYPVVIQIYVFFINRTLSYWDTNDGGTISHTFMKIIILIAATLSINGAGIITTAFFGDNLSAREGIQQISQIRQLGAATMGAGALAYGIAKKTGVGVLKAKSGVGMAARGGANLVRNFGSVSQGVKGAFSKFSEASKNIQSLDMNKNMGMAARLHKESGRRLFKDLKQTFSTPFKDANQKFAKRQETSSKLLDKLNQMKDNLKN</sequence>
<dbReference type="NCBIfam" id="NF045889">
    <property type="entry name" value="ICE_Mbov_0396_TM"/>
    <property type="match status" value="1"/>
</dbReference>
<dbReference type="EMBL" id="LR215024">
    <property type="protein sequence ID" value="VEU70626.1"/>
    <property type="molecule type" value="Genomic_DNA"/>
</dbReference>
<protein>
    <submittedName>
        <fullName evidence="2">Uncharacterized protein</fullName>
    </submittedName>
</protein>
<evidence type="ECO:0000256" key="1">
    <source>
        <dbReference type="SAM" id="Phobius"/>
    </source>
</evidence>
<dbReference type="Proteomes" id="UP000290815">
    <property type="component" value="Chromosome"/>
</dbReference>
<keyword evidence="3" id="KW-1185">Reference proteome</keyword>
<keyword evidence="1" id="KW-0812">Transmembrane</keyword>
<feature type="transmembrane region" description="Helical" evidence="1">
    <location>
        <begin position="27"/>
        <end position="47"/>
    </location>
</feature>
<gene>
    <name evidence="2" type="ORF">NCTC10194_00516</name>
</gene>
<name>A0A449AVR4_9BACT</name>
<evidence type="ECO:0000313" key="3">
    <source>
        <dbReference type="Proteomes" id="UP000290815"/>
    </source>
</evidence>
<keyword evidence="1" id="KW-0472">Membrane</keyword>
<dbReference type="KEGG" id="mgly:NCTC10194_00516"/>
<organism evidence="2 3">
    <name type="scientific">Mycoplasmopsis glycophila</name>
    <dbReference type="NCBI Taxonomy" id="171285"/>
    <lineage>
        <taxon>Bacteria</taxon>
        <taxon>Bacillati</taxon>
        <taxon>Mycoplasmatota</taxon>
        <taxon>Mycoplasmoidales</taxon>
        <taxon>Metamycoplasmataceae</taxon>
        <taxon>Mycoplasmopsis</taxon>
    </lineage>
</organism>
<proteinExistence type="predicted"/>
<dbReference type="AlphaFoldDB" id="A0A449AVR4"/>